<dbReference type="Gene3D" id="3.40.50.720">
    <property type="entry name" value="NAD(P)-binding Rossmann-like Domain"/>
    <property type="match status" value="1"/>
</dbReference>
<dbReference type="InterPro" id="IPR001509">
    <property type="entry name" value="Epimerase_deHydtase"/>
</dbReference>
<feature type="non-terminal residue" evidence="2">
    <location>
        <position position="38"/>
    </location>
</feature>
<accession>A0A972VYA4</accession>
<dbReference type="AlphaFoldDB" id="A0A972VYA4"/>
<dbReference type="Pfam" id="PF01370">
    <property type="entry name" value="Epimerase"/>
    <property type="match status" value="1"/>
</dbReference>
<evidence type="ECO:0000313" key="2">
    <source>
        <dbReference type="EMBL" id="NQV64585.1"/>
    </source>
</evidence>
<comment type="caution">
    <text evidence="2">The sequence shown here is derived from an EMBL/GenBank/DDBJ whole genome shotgun (WGS) entry which is preliminary data.</text>
</comment>
<dbReference type="SUPFAM" id="SSF51735">
    <property type="entry name" value="NAD(P)-binding Rossmann-fold domains"/>
    <property type="match status" value="1"/>
</dbReference>
<evidence type="ECO:0000313" key="3">
    <source>
        <dbReference type="Proteomes" id="UP000754644"/>
    </source>
</evidence>
<evidence type="ECO:0000259" key="1">
    <source>
        <dbReference type="Pfam" id="PF01370"/>
    </source>
</evidence>
<gene>
    <name evidence="2" type="ORF">HQ497_04395</name>
</gene>
<proteinExistence type="predicted"/>
<dbReference type="InterPro" id="IPR036291">
    <property type="entry name" value="NAD(P)-bd_dom_sf"/>
</dbReference>
<protein>
    <submittedName>
        <fullName evidence="2">NAD-dependent epimerase/dehydratase family protein</fullName>
    </submittedName>
</protein>
<dbReference type="Proteomes" id="UP000754644">
    <property type="component" value="Unassembled WGS sequence"/>
</dbReference>
<feature type="domain" description="NAD-dependent epimerase/dehydratase" evidence="1">
    <location>
        <begin position="3"/>
        <end position="37"/>
    </location>
</feature>
<reference evidence="2" key="1">
    <citation type="submission" date="2020-05" db="EMBL/GenBank/DDBJ databases">
        <title>Sulfur intermediates as new biogeochemical hubs in an aquatic model microbial ecosystem.</title>
        <authorList>
            <person name="Vigneron A."/>
        </authorList>
    </citation>
    <scope>NUCLEOTIDE SEQUENCE</scope>
    <source>
        <strain evidence="2">Bin.250</strain>
    </source>
</reference>
<dbReference type="EMBL" id="JABMOJ010000158">
    <property type="protein sequence ID" value="NQV64585.1"/>
    <property type="molecule type" value="Genomic_DNA"/>
</dbReference>
<sequence length="38" mass="4017">MKILVTGGAGFIGSAVIRHLLDHTPHSVINLDKLTYAG</sequence>
<organism evidence="2 3">
    <name type="scientific">SAR86 cluster bacterium</name>
    <dbReference type="NCBI Taxonomy" id="2030880"/>
    <lineage>
        <taxon>Bacteria</taxon>
        <taxon>Pseudomonadati</taxon>
        <taxon>Pseudomonadota</taxon>
        <taxon>Gammaproteobacteria</taxon>
        <taxon>SAR86 cluster</taxon>
    </lineage>
</organism>
<name>A0A972VYA4_9GAMM</name>